<evidence type="ECO:0000313" key="2">
    <source>
        <dbReference type="Proteomes" id="UP001189429"/>
    </source>
</evidence>
<dbReference type="Proteomes" id="UP001189429">
    <property type="component" value="Unassembled WGS sequence"/>
</dbReference>
<organism evidence="1 2">
    <name type="scientific">Prorocentrum cordatum</name>
    <dbReference type="NCBI Taxonomy" id="2364126"/>
    <lineage>
        <taxon>Eukaryota</taxon>
        <taxon>Sar</taxon>
        <taxon>Alveolata</taxon>
        <taxon>Dinophyceae</taxon>
        <taxon>Prorocentrales</taxon>
        <taxon>Prorocentraceae</taxon>
        <taxon>Prorocentrum</taxon>
    </lineage>
</organism>
<protein>
    <recommendedName>
        <fullName evidence="3">SMC family ATPase</fullName>
    </recommendedName>
</protein>
<sequence length="95" mass="10191">EASLRAAAETRSRAQATVADAAEALAAADRELASARAGLAGRALLGRSAGLRWQAEGSWRAQLACLRGWRGRLELRRAARRRRDGAVRRLGVVAE</sequence>
<comment type="caution">
    <text evidence="1">The sequence shown here is derived from an EMBL/GenBank/DDBJ whole genome shotgun (WGS) entry which is preliminary data.</text>
</comment>
<reference evidence="1" key="1">
    <citation type="submission" date="2023-10" db="EMBL/GenBank/DDBJ databases">
        <authorList>
            <person name="Chen Y."/>
            <person name="Shah S."/>
            <person name="Dougan E. K."/>
            <person name="Thang M."/>
            <person name="Chan C."/>
        </authorList>
    </citation>
    <scope>NUCLEOTIDE SEQUENCE [LARGE SCALE GENOMIC DNA]</scope>
</reference>
<dbReference type="EMBL" id="CAUYUJ010017143">
    <property type="protein sequence ID" value="CAK0872171.1"/>
    <property type="molecule type" value="Genomic_DNA"/>
</dbReference>
<proteinExistence type="predicted"/>
<evidence type="ECO:0000313" key="1">
    <source>
        <dbReference type="EMBL" id="CAK0872171.1"/>
    </source>
</evidence>
<feature type="non-terminal residue" evidence="1">
    <location>
        <position position="95"/>
    </location>
</feature>
<name>A0ABN9VIK1_9DINO</name>
<keyword evidence="2" id="KW-1185">Reference proteome</keyword>
<accession>A0ABN9VIK1</accession>
<gene>
    <name evidence="1" type="ORF">PCOR1329_LOCUS57714</name>
</gene>
<feature type="non-terminal residue" evidence="1">
    <location>
        <position position="1"/>
    </location>
</feature>
<evidence type="ECO:0008006" key="3">
    <source>
        <dbReference type="Google" id="ProtNLM"/>
    </source>
</evidence>